<dbReference type="Gene3D" id="1.10.30.10">
    <property type="entry name" value="High mobility group box domain"/>
    <property type="match status" value="1"/>
</dbReference>
<feature type="DNA-binding region" description="HMG box" evidence="1">
    <location>
        <begin position="229"/>
        <end position="298"/>
    </location>
</feature>
<protein>
    <recommendedName>
        <fullName evidence="3">HMG box domain-containing protein</fullName>
    </recommendedName>
</protein>
<feature type="region of interest" description="Disordered" evidence="2">
    <location>
        <begin position="98"/>
        <end position="131"/>
    </location>
</feature>
<keyword evidence="5" id="KW-1185">Reference proteome</keyword>
<dbReference type="OrthoDB" id="1919336at2759"/>
<name>A0A9W9WGU6_9EURO</name>
<reference evidence="4" key="2">
    <citation type="journal article" date="2023" name="IMA Fungus">
        <title>Comparative genomic study of the Penicillium genus elucidates a diverse pangenome and 15 lateral gene transfer events.</title>
        <authorList>
            <person name="Petersen C."/>
            <person name="Sorensen T."/>
            <person name="Nielsen M.R."/>
            <person name="Sondergaard T.E."/>
            <person name="Sorensen J.L."/>
            <person name="Fitzpatrick D.A."/>
            <person name="Frisvad J.C."/>
            <person name="Nielsen K.L."/>
        </authorList>
    </citation>
    <scope>NUCLEOTIDE SEQUENCE</scope>
    <source>
        <strain evidence="4">IBT 17660</strain>
    </source>
</reference>
<sequence>MRIGTPKQARLLLRLRPTAPLIAKSTSITTSCLGSRQLGGGFLRTLHRGALSPRTGVSDLQDQLRRVSLTASSGLVRPQFQLLSSTQSMLQSNSFATASTPLKASKTPRAKSSKKAGSEAKKKPLSEKQQEIEKIKQHRAHIRELQATALLSERPKRLPNNPFAIAMSEQLLHTKDYPSHREAFLAAVERAKSVGPEAEERLQAQAKANAAANAAAYDSWVKSHTPLRIKEANTARLTLSRLTNKKYPPIKDDRLTGPENFPAIGREWIALPQAEKERYRKLQIEDRQRYEREYQEVYGIPAPESSHYQTPEDYL</sequence>
<dbReference type="PROSITE" id="PS50118">
    <property type="entry name" value="HMG_BOX_2"/>
    <property type="match status" value="1"/>
</dbReference>
<dbReference type="GO" id="GO:0005634">
    <property type="term" value="C:nucleus"/>
    <property type="evidence" value="ECO:0007669"/>
    <property type="project" value="UniProtKB-UniRule"/>
</dbReference>
<evidence type="ECO:0000313" key="4">
    <source>
        <dbReference type="EMBL" id="KAJ5459234.1"/>
    </source>
</evidence>
<comment type="caution">
    <text evidence="4">The sequence shown here is derived from an EMBL/GenBank/DDBJ whole genome shotgun (WGS) entry which is preliminary data.</text>
</comment>
<gene>
    <name evidence="4" type="ORF">N7530_011178</name>
</gene>
<dbReference type="EMBL" id="JAPWDO010000008">
    <property type="protein sequence ID" value="KAJ5459234.1"/>
    <property type="molecule type" value="Genomic_DNA"/>
</dbReference>
<feature type="compositionally biased region" description="Basic and acidic residues" evidence="2">
    <location>
        <begin position="116"/>
        <end position="131"/>
    </location>
</feature>
<keyword evidence="1" id="KW-0539">Nucleus</keyword>
<evidence type="ECO:0000313" key="5">
    <source>
        <dbReference type="Proteomes" id="UP001147760"/>
    </source>
</evidence>
<feature type="domain" description="HMG box" evidence="3">
    <location>
        <begin position="229"/>
        <end position="298"/>
    </location>
</feature>
<proteinExistence type="predicted"/>
<evidence type="ECO:0000256" key="1">
    <source>
        <dbReference type="PROSITE-ProRule" id="PRU00267"/>
    </source>
</evidence>
<evidence type="ECO:0000259" key="3">
    <source>
        <dbReference type="PROSITE" id="PS50118"/>
    </source>
</evidence>
<dbReference type="Proteomes" id="UP001147760">
    <property type="component" value="Unassembled WGS sequence"/>
</dbReference>
<dbReference type="SUPFAM" id="SSF47095">
    <property type="entry name" value="HMG-box"/>
    <property type="match status" value="1"/>
</dbReference>
<organism evidence="4 5">
    <name type="scientific">Penicillium desertorum</name>
    <dbReference type="NCBI Taxonomy" id="1303715"/>
    <lineage>
        <taxon>Eukaryota</taxon>
        <taxon>Fungi</taxon>
        <taxon>Dikarya</taxon>
        <taxon>Ascomycota</taxon>
        <taxon>Pezizomycotina</taxon>
        <taxon>Eurotiomycetes</taxon>
        <taxon>Eurotiomycetidae</taxon>
        <taxon>Eurotiales</taxon>
        <taxon>Aspergillaceae</taxon>
        <taxon>Penicillium</taxon>
    </lineage>
</organism>
<evidence type="ECO:0000256" key="2">
    <source>
        <dbReference type="SAM" id="MobiDB-lite"/>
    </source>
</evidence>
<keyword evidence="1" id="KW-0238">DNA-binding</keyword>
<accession>A0A9W9WGU6</accession>
<feature type="region of interest" description="Disordered" evidence="2">
    <location>
        <begin position="296"/>
        <end position="315"/>
    </location>
</feature>
<reference evidence="4" key="1">
    <citation type="submission" date="2022-12" db="EMBL/GenBank/DDBJ databases">
        <authorList>
            <person name="Petersen C."/>
        </authorList>
    </citation>
    <scope>NUCLEOTIDE SEQUENCE</scope>
    <source>
        <strain evidence="4">IBT 17660</strain>
    </source>
</reference>
<dbReference type="InterPro" id="IPR009071">
    <property type="entry name" value="HMG_box_dom"/>
</dbReference>
<dbReference type="AlphaFoldDB" id="A0A9W9WGU6"/>
<dbReference type="GO" id="GO:0003677">
    <property type="term" value="F:DNA binding"/>
    <property type="evidence" value="ECO:0007669"/>
    <property type="project" value="UniProtKB-UniRule"/>
</dbReference>
<dbReference type="InterPro" id="IPR036910">
    <property type="entry name" value="HMG_box_dom_sf"/>
</dbReference>